<dbReference type="InterPro" id="IPR006696">
    <property type="entry name" value="DUF423"/>
</dbReference>
<evidence type="ECO:0000313" key="2">
    <source>
        <dbReference type="EMBL" id="SFV28987.1"/>
    </source>
</evidence>
<evidence type="ECO:0000256" key="1">
    <source>
        <dbReference type="SAM" id="Phobius"/>
    </source>
</evidence>
<organism evidence="2 3">
    <name type="scientific">Hyphomicrobium facile</name>
    <dbReference type="NCBI Taxonomy" id="51670"/>
    <lineage>
        <taxon>Bacteria</taxon>
        <taxon>Pseudomonadati</taxon>
        <taxon>Pseudomonadota</taxon>
        <taxon>Alphaproteobacteria</taxon>
        <taxon>Hyphomicrobiales</taxon>
        <taxon>Hyphomicrobiaceae</taxon>
        <taxon>Hyphomicrobium</taxon>
    </lineage>
</organism>
<evidence type="ECO:0000313" key="3">
    <source>
        <dbReference type="Proteomes" id="UP000199423"/>
    </source>
</evidence>
<keyword evidence="3" id="KW-1185">Reference proteome</keyword>
<reference evidence="3" key="1">
    <citation type="submission" date="2016-10" db="EMBL/GenBank/DDBJ databases">
        <authorList>
            <person name="Varghese N."/>
            <person name="Submissions S."/>
        </authorList>
    </citation>
    <scope>NUCLEOTIDE SEQUENCE [LARGE SCALE GENOMIC DNA]</scope>
    <source>
        <strain evidence="3">DSM 1565</strain>
    </source>
</reference>
<dbReference type="EMBL" id="FPCH01000001">
    <property type="protein sequence ID" value="SFV28987.1"/>
    <property type="molecule type" value="Genomic_DNA"/>
</dbReference>
<feature type="transmembrane region" description="Helical" evidence="1">
    <location>
        <begin position="49"/>
        <end position="68"/>
    </location>
</feature>
<dbReference type="AlphaFoldDB" id="A0A1I7N2U2"/>
<feature type="transmembrane region" description="Helical" evidence="1">
    <location>
        <begin position="12"/>
        <end position="37"/>
    </location>
</feature>
<gene>
    <name evidence="2" type="ORF">SAMN04488557_1142</name>
</gene>
<feature type="transmembrane region" description="Helical" evidence="1">
    <location>
        <begin position="75"/>
        <end position="96"/>
    </location>
</feature>
<name>A0A1I7N2U2_9HYPH</name>
<accession>A0A1I7N2U2</accession>
<feature type="transmembrane region" description="Helical" evidence="1">
    <location>
        <begin position="108"/>
        <end position="129"/>
    </location>
</feature>
<dbReference type="OrthoDB" id="7173378at2"/>
<dbReference type="RefSeq" id="WP_092865311.1">
    <property type="nucleotide sequence ID" value="NZ_FPCH01000001.1"/>
</dbReference>
<dbReference type="Proteomes" id="UP000199423">
    <property type="component" value="Unassembled WGS sequence"/>
</dbReference>
<dbReference type="STRING" id="51670.SAMN04488557_1142"/>
<keyword evidence="1" id="KW-0812">Transmembrane</keyword>
<proteinExistence type="predicted"/>
<sequence>MRDIGNNGQGALSSAPFLILVWAGLAGAAGVGLAAAAAHKVDSPALGTAANMLTLHAAASVGIFAVALRAVWRKLWGATALLMLFAASLFTGEIAFHTFTNDATYQMLAPVGGSLMILSWLLVALLAIAEALAKR</sequence>
<keyword evidence="1" id="KW-1133">Transmembrane helix</keyword>
<keyword evidence="1" id="KW-0472">Membrane</keyword>
<protein>
    <submittedName>
        <fullName evidence="2">Uncharacterized membrane protein YgdD, TMEM256/DUF423 family</fullName>
    </submittedName>
</protein>
<dbReference type="Pfam" id="PF04241">
    <property type="entry name" value="DUF423"/>
    <property type="match status" value="1"/>
</dbReference>